<organism evidence="2 3">
    <name type="scientific">Apostasia shenzhenica</name>
    <dbReference type="NCBI Taxonomy" id="1088818"/>
    <lineage>
        <taxon>Eukaryota</taxon>
        <taxon>Viridiplantae</taxon>
        <taxon>Streptophyta</taxon>
        <taxon>Embryophyta</taxon>
        <taxon>Tracheophyta</taxon>
        <taxon>Spermatophyta</taxon>
        <taxon>Magnoliopsida</taxon>
        <taxon>Liliopsida</taxon>
        <taxon>Asparagales</taxon>
        <taxon>Orchidaceae</taxon>
        <taxon>Apostasioideae</taxon>
        <taxon>Apostasia</taxon>
    </lineage>
</organism>
<gene>
    <name evidence="2" type="ORF">AXF42_Ash003711</name>
</gene>
<reference evidence="2 3" key="1">
    <citation type="journal article" date="2017" name="Nature">
        <title>The Apostasia genome and the evolution of orchids.</title>
        <authorList>
            <person name="Zhang G.Q."/>
            <person name="Liu K.W."/>
            <person name="Li Z."/>
            <person name="Lohaus R."/>
            <person name="Hsiao Y.Y."/>
            <person name="Niu S.C."/>
            <person name="Wang J.Y."/>
            <person name="Lin Y.C."/>
            <person name="Xu Q."/>
            <person name="Chen L.J."/>
            <person name="Yoshida K."/>
            <person name="Fujiwara S."/>
            <person name="Wang Z.W."/>
            <person name="Zhang Y.Q."/>
            <person name="Mitsuda N."/>
            <person name="Wang M."/>
            <person name="Liu G.H."/>
            <person name="Pecoraro L."/>
            <person name="Huang H.X."/>
            <person name="Xiao X.J."/>
            <person name="Lin M."/>
            <person name="Wu X.Y."/>
            <person name="Wu W.L."/>
            <person name="Chen Y.Y."/>
            <person name="Chang S.B."/>
            <person name="Sakamoto S."/>
            <person name="Ohme-Takagi M."/>
            <person name="Yagi M."/>
            <person name="Zeng S.J."/>
            <person name="Shen C.Y."/>
            <person name="Yeh C.M."/>
            <person name="Luo Y.B."/>
            <person name="Tsai W.C."/>
            <person name="Van de Peer Y."/>
            <person name="Liu Z.J."/>
        </authorList>
    </citation>
    <scope>NUCLEOTIDE SEQUENCE [LARGE SCALE GENOMIC DNA]</scope>
    <source>
        <strain evidence="3">cv. Shenzhen</strain>
        <tissue evidence="2">Stem</tissue>
    </source>
</reference>
<dbReference type="OrthoDB" id="1685122at2759"/>
<sequence>MDGARHISTPTTVISTKSSTPLSDPSLYRSIVGALQYVTITRPDIAFAVNRACQYMHTPTEEYWAAVKRILRYLKGTILYGLTIHHHTPFTLHAFSDADWAGSPEDRRSTGGFAIFLGKNLVSWTSKKQPTVNSFADRPVDVGDFLPEPP</sequence>
<protein>
    <submittedName>
        <fullName evidence="2">Putative mitochondrial protein</fullName>
    </submittedName>
</protein>
<dbReference type="SUPFAM" id="SSF56672">
    <property type="entry name" value="DNA/RNA polymerases"/>
    <property type="match status" value="1"/>
</dbReference>
<keyword evidence="3" id="KW-1185">Reference proteome</keyword>
<evidence type="ECO:0000313" key="3">
    <source>
        <dbReference type="Proteomes" id="UP000236161"/>
    </source>
</evidence>
<dbReference type="Proteomes" id="UP000236161">
    <property type="component" value="Unassembled WGS sequence"/>
</dbReference>
<dbReference type="CDD" id="cd09272">
    <property type="entry name" value="RNase_HI_RT_Ty1"/>
    <property type="match status" value="1"/>
</dbReference>
<dbReference type="PANTHER" id="PTHR11439:SF450">
    <property type="entry name" value="REVERSE TRANSCRIPTASE TY1_COPIA-TYPE DOMAIN-CONTAINING PROTEIN"/>
    <property type="match status" value="1"/>
</dbReference>
<dbReference type="InterPro" id="IPR043502">
    <property type="entry name" value="DNA/RNA_pol_sf"/>
</dbReference>
<name>A0A2I0AHP4_9ASPA</name>
<evidence type="ECO:0000256" key="1">
    <source>
        <dbReference type="SAM" id="MobiDB-lite"/>
    </source>
</evidence>
<dbReference type="STRING" id="1088818.A0A2I0AHP4"/>
<dbReference type="EMBL" id="KZ451980">
    <property type="protein sequence ID" value="PKA55074.1"/>
    <property type="molecule type" value="Genomic_DNA"/>
</dbReference>
<evidence type="ECO:0000313" key="2">
    <source>
        <dbReference type="EMBL" id="PKA55074.1"/>
    </source>
</evidence>
<accession>A0A2I0AHP4</accession>
<feature type="region of interest" description="Disordered" evidence="1">
    <location>
        <begin position="1"/>
        <end position="20"/>
    </location>
</feature>
<dbReference type="PANTHER" id="PTHR11439">
    <property type="entry name" value="GAG-POL-RELATED RETROTRANSPOSON"/>
    <property type="match status" value="1"/>
</dbReference>
<proteinExistence type="predicted"/>
<feature type="compositionally biased region" description="Polar residues" evidence="1">
    <location>
        <begin position="8"/>
        <end position="20"/>
    </location>
</feature>
<dbReference type="AlphaFoldDB" id="A0A2I0AHP4"/>